<protein>
    <recommendedName>
        <fullName evidence="2">DUF4190 domain-containing protein</fullName>
    </recommendedName>
</protein>
<proteinExistence type="predicted"/>
<name>A0A0J8U350_9MYCO</name>
<sequence>MHNQYPGQPVHYPAAVKSNSLALTSLITAIVSFFFCPFILSIAAIVTGQIAKKQIAESNGTQSGEGQAKWGVILGIVSLIVGAIFLIVVFALAGSSPS</sequence>
<organism evidence="3 4">
    <name type="scientific">Mycolicibacterium conceptionense</name>
    <dbReference type="NCBI Taxonomy" id="451644"/>
    <lineage>
        <taxon>Bacteria</taxon>
        <taxon>Bacillati</taxon>
        <taxon>Actinomycetota</taxon>
        <taxon>Actinomycetes</taxon>
        <taxon>Mycobacteriales</taxon>
        <taxon>Mycobacteriaceae</taxon>
        <taxon>Mycolicibacterium</taxon>
    </lineage>
</organism>
<keyword evidence="1" id="KW-1133">Transmembrane helix</keyword>
<evidence type="ECO:0000313" key="3">
    <source>
        <dbReference type="EMBL" id="KMV14860.1"/>
    </source>
</evidence>
<reference evidence="3 4" key="1">
    <citation type="submission" date="2015-06" db="EMBL/GenBank/DDBJ databases">
        <title>Genome sequence of Mycobacterium conceptionense strain MLE.</title>
        <authorList>
            <person name="Greninger A.L."/>
            <person name="Cunningham G."/>
            <person name="Chiu C.Y."/>
            <person name="Miller S."/>
        </authorList>
    </citation>
    <scope>NUCLEOTIDE SEQUENCE [LARGE SCALE GENOMIC DNA]</scope>
    <source>
        <strain evidence="3 4">MLE</strain>
    </source>
</reference>
<feature type="domain" description="DUF4190" evidence="2">
    <location>
        <begin position="21"/>
        <end position="84"/>
    </location>
</feature>
<dbReference type="PATRIC" id="fig|451644.5.peg.5799"/>
<evidence type="ECO:0000259" key="2">
    <source>
        <dbReference type="Pfam" id="PF13828"/>
    </source>
</evidence>
<feature type="transmembrane region" description="Helical" evidence="1">
    <location>
        <begin position="68"/>
        <end position="93"/>
    </location>
</feature>
<evidence type="ECO:0000313" key="4">
    <source>
        <dbReference type="Proteomes" id="UP000037594"/>
    </source>
</evidence>
<dbReference type="AlphaFoldDB" id="A0A0J8U350"/>
<dbReference type="EMBL" id="LFOD01000039">
    <property type="protein sequence ID" value="KMV14860.1"/>
    <property type="molecule type" value="Genomic_DNA"/>
</dbReference>
<gene>
    <name evidence="3" type="ORF">ACT17_28295</name>
</gene>
<comment type="caution">
    <text evidence="3">The sequence shown here is derived from an EMBL/GenBank/DDBJ whole genome shotgun (WGS) entry which is preliminary data.</text>
</comment>
<feature type="transmembrane region" description="Helical" evidence="1">
    <location>
        <begin position="20"/>
        <end position="47"/>
    </location>
</feature>
<dbReference type="Proteomes" id="UP000037594">
    <property type="component" value="Unassembled WGS sequence"/>
</dbReference>
<keyword evidence="1" id="KW-0812">Transmembrane</keyword>
<dbReference type="Pfam" id="PF13828">
    <property type="entry name" value="DUF4190"/>
    <property type="match status" value="1"/>
</dbReference>
<evidence type="ECO:0000256" key="1">
    <source>
        <dbReference type="SAM" id="Phobius"/>
    </source>
</evidence>
<dbReference type="InterPro" id="IPR025241">
    <property type="entry name" value="DUF4190"/>
</dbReference>
<accession>A0A0J8U350</accession>
<keyword evidence="1" id="KW-0472">Membrane</keyword>